<reference evidence="6" key="2">
    <citation type="submission" date="2023-05" db="EMBL/GenBank/DDBJ databases">
        <authorList>
            <person name="Schelkunov M.I."/>
        </authorList>
    </citation>
    <scope>NUCLEOTIDE SEQUENCE</scope>
    <source>
        <strain evidence="6">Hsosn_3</strain>
        <tissue evidence="6">Leaf</tissue>
    </source>
</reference>
<dbReference type="PANTHER" id="PTHR11241:SF0">
    <property type="entry name" value="DEOXYURIDINE 5'-TRIPHOSPHATE NUCLEOTIDOHYDROLASE"/>
    <property type="match status" value="1"/>
</dbReference>
<evidence type="ECO:0000313" key="6">
    <source>
        <dbReference type="EMBL" id="KAK1382404.1"/>
    </source>
</evidence>
<dbReference type="GO" id="GO:0046081">
    <property type="term" value="P:dUTP catabolic process"/>
    <property type="evidence" value="ECO:0007669"/>
    <property type="project" value="InterPro"/>
</dbReference>
<keyword evidence="7" id="KW-1185">Reference proteome</keyword>
<dbReference type="Pfam" id="PF00692">
    <property type="entry name" value="dUTPase"/>
    <property type="match status" value="1"/>
</dbReference>
<evidence type="ECO:0000313" key="7">
    <source>
        <dbReference type="Proteomes" id="UP001237642"/>
    </source>
</evidence>
<comment type="similarity">
    <text evidence="2">Belongs to the dUTPase family.</text>
</comment>
<gene>
    <name evidence="6" type="ORF">POM88_020139</name>
</gene>
<dbReference type="GO" id="GO:0004170">
    <property type="term" value="F:dUTP diphosphatase activity"/>
    <property type="evidence" value="ECO:0007669"/>
    <property type="project" value="UniProtKB-EC"/>
</dbReference>
<accession>A0AAD8IAZ7</accession>
<sequence>MDEKMEDLIWVGKQGSMASNVTQSECHHLYYLAVSNIRRQLSPSSHHHDSSEILLNGYIIFSSVVGKVIIFRNVARQAPRSGLAWKHSIDVGAGVIDADYRGVILGLVEFWPFVDFL</sequence>
<dbReference type="EC" id="3.6.1.23" evidence="3"/>
<evidence type="ECO:0000256" key="2">
    <source>
        <dbReference type="ARBA" id="ARBA00006581"/>
    </source>
</evidence>
<comment type="caution">
    <text evidence="6">The sequence shown here is derived from an EMBL/GenBank/DDBJ whole genome shotgun (WGS) entry which is preliminary data.</text>
</comment>
<dbReference type="InterPro" id="IPR008181">
    <property type="entry name" value="dUTPase"/>
</dbReference>
<evidence type="ECO:0000259" key="5">
    <source>
        <dbReference type="Pfam" id="PF00692"/>
    </source>
</evidence>
<dbReference type="AlphaFoldDB" id="A0AAD8IAZ7"/>
<keyword evidence="4" id="KW-0546">Nucleotide metabolism</keyword>
<protein>
    <recommendedName>
        <fullName evidence="3">dUTP diphosphatase</fullName>
        <ecNumber evidence="3">3.6.1.23</ecNumber>
    </recommendedName>
</protein>
<dbReference type="EMBL" id="JAUIZM010000005">
    <property type="protein sequence ID" value="KAK1382404.1"/>
    <property type="molecule type" value="Genomic_DNA"/>
</dbReference>
<dbReference type="SUPFAM" id="SSF51283">
    <property type="entry name" value="dUTPase-like"/>
    <property type="match status" value="1"/>
</dbReference>
<comment type="pathway">
    <text evidence="1">Pyrimidine metabolism; dUMP biosynthesis; dUMP from dCTP (dUTP route): step 2/2.</text>
</comment>
<organism evidence="6 7">
    <name type="scientific">Heracleum sosnowskyi</name>
    <dbReference type="NCBI Taxonomy" id="360622"/>
    <lineage>
        <taxon>Eukaryota</taxon>
        <taxon>Viridiplantae</taxon>
        <taxon>Streptophyta</taxon>
        <taxon>Embryophyta</taxon>
        <taxon>Tracheophyta</taxon>
        <taxon>Spermatophyta</taxon>
        <taxon>Magnoliopsida</taxon>
        <taxon>eudicotyledons</taxon>
        <taxon>Gunneridae</taxon>
        <taxon>Pentapetalae</taxon>
        <taxon>asterids</taxon>
        <taxon>campanulids</taxon>
        <taxon>Apiales</taxon>
        <taxon>Apiaceae</taxon>
        <taxon>Apioideae</taxon>
        <taxon>apioid superclade</taxon>
        <taxon>Tordylieae</taxon>
        <taxon>Tordyliinae</taxon>
        <taxon>Heracleum</taxon>
    </lineage>
</organism>
<dbReference type="InterPro" id="IPR036157">
    <property type="entry name" value="dUTPase-like_sf"/>
</dbReference>
<evidence type="ECO:0000256" key="4">
    <source>
        <dbReference type="ARBA" id="ARBA00023080"/>
    </source>
</evidence>
<proteinExistence type="inferred from homology"/>
<evidence type="ECO:0000256" key="1">
    <source>
        <dbReference type="ARBA" id="ARBA00005142"/>
    </source>
</evidence>
<feature type="domain" description="dUTPase-like" evidence="5">
    <location>
        <begin position="74"/>
        <end position="104"/>
    </location>
</feature>
<dbReference type="Proteomes" id="UP001237642">
    <property type="component" value="Unassembled WGS sequence"/>
</dbReference>
<reference evidence="6" key="1">
    <citation type="submission" date="2023-02" db="EMBL/GenBank/DDBJ databases">
        <title>Genome of toxic invasive species Heracleum sosnowskyi carries increased number of genes despite the absence of recent whole-genome duplications.</title>
        <authorList>
            <person name="Schelkunov M."/>
            <person name="Shtratnikova V."/>
            <person name="Makarenko M."/>
            <person name="Klepikova A."/>
            <person name="Omelchenko D."/>
            <person name="Novikova G."/>
            <person name="Obukhova E."/>
            <person name="Bogdanov V."/>
            <person name="Penin A."/>
            <person name="Logacheva M."/>
        </authorList>
    </citation>
    <scope>NUCLEOTIDE SEQUENCE</scope>
    <source>
        <strain evidence="6">Hsosn_3</strain>
        <tissue evidence="6">Leaf</tissue>
    </source>
</reference>
<dbReference type="PANTHER" id="PTHR11241">
    <property type="entry name" value="DEOXYURIDINE 5'-TRIPHOSPHATE NUCLEOTIDOHYDROLASE"/>
    <property type="match status" value="1"/>
</dbReference>
<evidence type="ECO:0000256" key="3">
    <source>
        <dbReference type="ARBA" id="ARBA00012379"/>
    </source>
</evidence>
<name>A0AAD8IAZ7_9APIA</name>
<dbReference type="GO" id="GO:0000287">
    <property type="term" value="F:magnesium ion binding"/>
    <property type="evidence" value="ECO:0007669"/>
    <property type="project" value="InterPro"/>
</dbReference>
<dbReference type="GO" id="GO:0006226">
    <property type="term" value="P:dUMP biosynthetic process"/>
    <property type="evidence" value="ECO:0007669"/>
    <property type="project" value="InterPro"/>
</dbReference>
<dbReference type="Gene3D" id="2.70.40.10">
    <property type="match status" value="1"/>
</dbReference>
<dbReference type="InterPro" id="IPR029054">
    <property type="entry name" value="dUTPase-like"/>
</dbReference>